<proteinExistence type="predicted"/>
<reference evidence="3" key="1">
    <citation type="journal article" date="2019" name="Nat. Commun.">
        <title>The genome of broomcorn millet.</title>
        <authorList>
            <person name="Zou C."/>
            <person name="Miki D."/>
            <person name="Li D."/>
            <person name="Tang Q."/>
            <person name="Xiao L."/>
            <person name="Rajput S."/>
            <person name="Deng P."/>
            <person name="Jia W."/>
            <person name="Huang R."/>
            <person name="Zhang M."/>
            <person name="Sun Y."/>
            <person name="Hu J."/>
            <person name="Fu X."/>
            <person name="Schnable P.S."/>
            <person name="Li F."/>
            <person name="Zhang H."/>
            <person name="Feng B."/>
            <person name="Zhu X."/>
            <person name="Liu R."/>
            <person name="Schnable J.C."/>
            <person name="Zhu J.-K."/>
            <person name="Zhang H."/>
        </authorList>
    </citation>
    <scope>NUCLEOTIDE SEQUENCE [LARGE SCALE GENOMIC DNA]</scope>
</reference>
<dbReference type="EMBL" id="PQIB02000001">
    <property type="protein sequence ID" value="RLN42402.1"/>
    <property type="molecule type" value="Genomic_DNA"/>
</dbReference>
<feature type="compositionally biased region" description="Basic residues" evidence="1">
    <location>
        <begin position="22"/>
        <end position="31"/>
    </location>
</feature>
<comment type="caution">
    <text evidence="2">The sequence shown here is derived from an EMBL/GenBank/DDBJ whole genome shotgun (WGS) entry which is preliminary data.</text>
</comment>
<protein>
    <submittedName>
        <fullName evidence="2">Uncharacterized protein</fullName>
    </submittedName>
</protein>
<name>A0A3L6TQH2_PANMI</name>
<evidence type="ECO:0000313" key="2">
    <source>
        <dbReference type="EMBL" id="RLN42402.1"/>
    </source>
</evidence>
<feature type="region of interest" description="Disordered" evidence="1">
    <location>
        <begin position="1"/>
        <end position="78"/>
    </location>
</feature>
<sequence length="180" mass="19707">MDTRPPAAPPWTRDGVPDFQRRQRVPQHQRHLQSASPVLHETSTTVARDCRRSRQQQSGGSGGGSTNHLPTPLPAPSQTRLSFPRSFFVDLLLLRSAATCRSNPSPHRHLIRSGSAIGPALLDRLAVPVRSANAAGLFVGKAGQIRQVATARLVGLTDRRDMVISYMDSAYFLGRQGQRN</sequence>
<organism evidence="2 3">
    <name type="scientific">Panicum miliaceum</name>
    <name type="common">Proso millet</name>
    <name type="synonym">Broomcorn millet</name>
    <dbReference type="NCBI Taxonomy" id="4540"/>
    <lineage>
        <taxon>Eukaryota</taxon>
        <taxon>Viridiplantae</taxon>
        <taxon>Streptophyta</taxon>
        <taxon>Embryophyta</taxon>
        <taxon>Tracheophyta</taxon>
        <taxon>Spermatophyta</taxon>
        <taxon>Magnoliopsida</taxon>
        <taxon>Liliopsida</taxon>
        <taxon>Poales</taxon>
        <taxon>Poaceae</taxon>
        <taxon>PACMAD clade</taxon>
        <taxon>Panicoideae</taxon>
        <taxon>Panicodae</taxon>
        <taxon>Paniceae</taxon>
        <taxon>Panicinae</taxon>
        <taxon>Panicum</taxon>
        <taxon>Panicum sect. Panicum</taxon>
    </lineage>
</organism>
<dbReference type="AlphaFoldDB" id="A0A3L6TQH2"/>
<evidence type="ECO:0000313" key="3">
    <source>
        <dbReference type="Proteomes" id="UP000275267"/>
    </source>
</evidence>
<accession>A0A3L6TQH2</accession>
<gene>
    <name evidence="2" type="ORF">C2845_PM01G32580</name>
</gene>
<dbReference type="Proteomes" id="UP000275267">
    <property type="component" value="Unassembled WGS sequence"/>
</dbReference>
<evidence type="ECO:0000256" key="1">
    <source>
        <dbReference type="SAM" id="MobiDB-lite"/>
    </source>
</evidence>
<keyword evidence="3" id="KW-1185">Reference proteome</keyword>